<comment type="caution">
    <text evidence="2">The sequence shown here is derived from an EMBL/GenBank/DDBJ whole genome shotgun (WGS) entry which is preliminary data.</text>
</comment>
<feature type="domain" description="MOSC" evidence="1">
    <location>
        <begin position="140"/>
        <end position="306"/>
    </location>
</feature>
<dbReference type="InterPro" id="IPR005302">
    <property type="entry name" value="MoCF_Sase_C"/>
</dbReference>
<sequence length="309" mass="33264">MRTGRYTPDMTVAALYRYPVKSMLGESLTRATITERGLLGDRAYAVLDNGTGIIASAKVPKRWLGLLSFAARFVAEPVAGEPLPPVEITFPDGSVLRSDDEGLDAALSAALGRDVSLISVPPEGSYFEELWPDIEGLTPQQLAPRTLIEDTTTRHEDSGEIISRFDISAFGAPGTFFDLSSLHVLTESTLDRLRELNPDATFDPLRYRPNIVLRDEGTGFVENDWPGSTSALGDDARITFSFATMRCVMTTLPQGDLPDDPDTLRTIAKNNRIEIPQVGGVWACAGVYAEVAAGGEVAVGDPHTAPAPA</sequence>
<protein>
    <recommendedName>
        <fullName evidence="1">MOSC domain-containing protein</fullName>
    </recommendedName>
</protein>
<dbReference type="GO" id="GO:0003824">
    <property type="term" value="F:catalytic activity"/>
    <property type="evidence" value="ECO:0007669"/>
    <property type="project" value="InterPro"/>
</dbReference>
<name>A0AA44UML3_PSEA5</name>
<accession>A0AA44UML3</accession>
<dbReference type="Proteomes" id="UP000232453">
    <property type="component" value="Unassembled WGS sequence"/>
</dbReference>
<dbReference type="SUPFAM" id="SSF50800">
    <property type="entry name" value="PK beta-barrel domain-like"/>
    <property type="match status" value="1"/>
</dbReference>
<dbReference type="InterPro" id="IPR011037">
    <property type="entry name" value="Pyrv_Knase-like_insert_dom_sf"/>
</dbReference>
<dbReference type="Pfam" id="PF03473">
    <property type="entry name" value="MOSC"/>
    <property type="match status" value="1"/>
</dbReference>
<dbReference type="EMBL" id="PHUJ01000003">
    <property type="protein sequence ID" value="PKB29921.1"/>
    <property type="molecule type" value="Genomic_DNA"/>
</dbReference>
<organism evidence="2 3">
    <name type="scientific">Pseudonocardia alni</name>
    <name type="common">Amycolata alni</name>
    <dbReference type="NCBI Taxonomy" id="33907"/>
    <lineage>
        <taxon>Bacteria</taxon>
        <taxon>Bacillati</taxon>
        <taxon>Actinomycetota</taxon>
        <taxon>Actinomycetes</taxon>
        <taxon>Pseudonocardiales</taxon>
        <taxon>Pseudonocardiaceae</taxon>
        <taxon>Pseudonocardia</taxon>
    </lineage>
</organism>
<proteinExistence type="predicted"/>
<dbReference type="Pfam" id="PF03476">
    <property type="entry name" value="MOSC_N"/>
    <property type="match status" value="1"/>
</dbReference>
<dbReference type="GO" id="GO:0030151">
    <property type="term" value="F:molybdenum ion binding"/>
    <property type="evidence" value="ECO:0007669"/>
    <property type="project" value="InterPro"/>
</dbReference>
<dbReference type="AlphaFoldDB" id="A0AA44UML3"/>
<dbReference type="GO" id="GO:0030170">
    <property type="term" value="F:pyridoxal phosphate binding"/>
    <property type="evidence" value="ECO:0007669"/>
    <property type="project" value="InterPro"/>
</dbReference>
<gene>
    <name evidence="2" type="ORF">ATL51_1571</name>
</gene>
<dbReference type="InterPro" id="IPR005303">
    <property type="entry name" value="MOCOS_middle"/>
</dbReference>
<reference evidence="2 3" key="1">
    <citation type="submission" date="2017-11" db="EMBL/GenBank/DDBJ databases">
        <title>Sequencing the genomes of 1000 actinobacteria strains.</title>
        <authorList>
            <person name="Klenk H.-P."/>
        </authorList>
    </citation>
    <scope>NUCLEOTIDE SEQUENCE [LARGE SCALE GENOMIC DNA]</scope>
    <source>
        <strain evidence="2 3">DSM 44104</strain>
    </source>
</reference>
<dbReference type="PROSITE" id="PS51340">
    <property type="entry name" value="MOSC"/>
    <property type="match status" value="1"/>
</dbReference>
<evidence type="ECO:0000259" key="1">
    <source>
        <dbReference type="PROSITE" id="PS51340"/>
    </source>
</evidence>
<evidence type="ECO:0000313" key="3">
    <source>
        <dbReference type="Proteomes" id="UP000232453"/>
    </source>
</evidence>
<evidence type="ECO:0000313" key="2">
    <source>
        <dbReference type="EMBL" id="PKB29921.1"/>
    </source>
</evidence>